<protein>
    <submittedName>
        <fullName evidence="1">Uncharacterized protein</fullName>
    </submittedName>
</protein>
<dbReference type="OrthoDB" id="4936254at2"/>
<dbReference type="RefSeq" id="WP_074587356.1">
    <property type="nucleotide sequence ID" value="NZ_FNEI01000003.1"/>
</dbReference>
<sequence length="286" mass="31074">MNTLPDPAVPTAADLARNRSHLLGVLGHRAAVRRRRRIAAGIAAAAVLLGGATAGVLALGAPPAAVLPEPVAQEPGRQPGSRGTAPLYDAYASIPEHDIERLPGGVNDDILWDARNPYYGYDKLPVVARVHIDSIDGGRTFSPISEQYVFPQTVGKMTVLEVYKGGITPGTQINYSRLGGIVTFDDYWKSLNQAQRDKRLHLNGGKIPAHSKYVQDKLMDDIDIEAGKEYIVLLQPQSSKDGKHREYLIDGLQFGLREVRGTGAGTMALNNETKKWENLGKVVRLP</sequence>
<dbReference type="Proteomes" id="UP000182130">
    <property type="component" value="Unassembled WGS sequence"/>
</dbReference>
<accession>A0A1G8LLM0</accession>
<dbReference type="AlphaFoldDB" id="A0A1G8LLM0"/>
<keyword evidence="2" id="KW-1185">Reference proteome</keyword>
<organism evidence="1 2">
    <name type="scientific">Arthrobacter cupressi</name>
    <dbReference type="NCBI Taxonomy" id="1045773"/>
    <lineage>
        <taxon>Bacteria</taxon>
        <taxon>Bacillati</taxon>
        <taxon>Actinomycetota</taxon>
        <taxon>Actinomycetes</taxon>
        <taxon>Micrococcales</taxon>
        <taxon>Micrococcaceae</taxon>
        <taxon>Arthrobacter</taxon>
    </lineage>
</organism>
<reference evidence="2" key="1">
    <citation type="submission" date="2016-10" db="EMBL/GenBank/DDBJ databases">
        <authorList>
            <person name="Varghese N."/>
            <person name="Submissions S."/>
        </authorList>
    </citation>
    <scope>NUCLEOTIDE SEQUENCE [LARGE SCALE GENOMIC DNA]</scope>
    <source>
        <strain evidence="2">CGMCC 1.10783</strain>
    </source>
</reference>
<gene>
    <name evidence="1" type="ORF">SAMN05216555_10398</name>
</gene>
<dbReference type="EMBL" id="FNEI01000003">
    <property type="protein sequence ID" value="SDI56367.1"/>
    <property type="molecule type" value="Genomic_DNA"/>
</dbReference>
<evidence type="ECO:0000313" key="1">
    <source>
        <dbReference type="EMBL" id="SDI56367.1"/>
    </source>
</evidence>
<evidence type="ECO:0000313" key="2">
    <source>
        <dbReference type="Proteomes" id="UP000182130"/>
    </source>
</evidence>
<name>A0A1G8LLM0_9MICC</name>
<proteinExistence type="predicted"/>
<dbReference type="STRING" id="1045773.SAMN05216555_10398"/>